<dbReference type="Pfam" id="PF07727">
    <property type="entry name" value="RVT_2"/>
    <property type="match status" value="1"/>
</dbReference>
<gene>
    <name evidence="3" type="ORF">V6N12_049167</name>
</gene>
<evidence type="ECO:0000313" key="3">
    <source>
        <dbReference type="EMBL" id="KAK8562118.1"/>
    </source>
</evidence>
<evidence type="ECO:0000313" key="4">
    <source>
        <dbReference type="Proteomes" id="UP001472677"/>
    </source>
</evidence>
<comment type="caution">
    <text evidence="3">The sequence shown here is derived from an EMBL/GenBank/DDBJ whole genome shotgun (WGS) entry which is preliminary data.</text>
</comment>
<reference evidence="3 4" key="1">
    <citation type="journal article" date="2024" name="G3 (Bethesda)">
        <title>Genome assembly of Hibiscus sabdariffa L. provides insights into metabolisms of medicinal natural products.</title>
        <authorList>
            <person name="Kim T."/>
        </authorList>
    </citation>
    <scope>NUCLEOTIDE SEQUENCE [LARGE SCALE GENOMIC DNA]</scope>
    <source>
        <strain evidence="3">TK-2024</strain>
        <tissue evidence="3">Old leaves</tissue>
    </source>
</reference>
<dbReference type="InterPro" id="IPR013103">
    <property type="entry name" value="RVT_2"/>
</dbReference>
<feature type="domain" description="Reverse transcriptase Ty1/copia-type" evidence="2">
    <location>
        <begin position="76"/>
        <end position="153"/>
    </location>
</feature>
<feature type="compositionally biased region" description="Low complexity" evidence="1">
    <location>
        <begin position="152"/>
        <end position="165"/>
    </location>
</feature>
<dbReference type="EMBL" id="JBBPBM010000013">
    <property type="protein sequence ID" value="KAK8562118.1"/>
    <property type="molecule type" value="Genomic_DNA"/>
</dbReference>
<name>A0ABR2EJD8_9ROSI</name>
<proteinExistence type="predicted"/>
<accession>A0ABR2EJD8</accession>
<evidence type="ECO:0000256" key="1">
    <source>
        <dbReference type="SAM" id="MobiDB-lite"/>
    </source>
</evidence>
<feature type="compositionally biased region" description="Basic and acidic residues" evidence="1">
    <location>
        <begin position="170"/>
        <end position="183"/>
    </location>
</feature>
<protein>
    <recommendedName>
        <fullName evidence="2">Reverse transcriptase Ty1/copia-type domain-containing protein</fullName>
    </recommendedName>
</protein>
<keyword evidence="4" id="KW-1185">Reference proteome</keyword>
<dbReference type="Proteomes" id="UP001472677">
    <property type="component" value="Unassembled WGS sequence"/>
</dbReference>
<organism evidence="3 4">
    <name type="scientific">Hibiscus sabdariffa</name>
    <name type="common">roselle</name>
    <dbReference type="NCBI Taxonomy" id="183260"/>
    <lineage>
        <taxon>Eukaryota</taxon>
        <taxon>Viridiplantae</taxon>
        <taxon>Streptophyta</taxon>
        <taxon>Embryophyta</taxon>
        <taxon>Tracheophyta</taxon>
        <taxon>Spermatophyta</taxon>
        <taxon>Magnoliopsida</taxon>
        <taxon>eudicotyledons</taxon>
        <taxon>Gunneridae</taxon>
        <taxon>Pentapetalae</taxon>
        <taxon>rosids</taxon>
        <taxon>malvids</taxon>
        <taxon>Malvales</taxon>
        <taxon>Malvaceae</taxon>
        <taxon>Malvoideae</taxon>
        <taxon>Hibiscus</taxon>
    </lineage>
</organism>
<feature type="compositionally biased region" description="Polar residues" evidence="1">
    <location>
        <begin position="184"/>
        <end position="195"/>
    </location>
</feature>
<evidence type="ECO:0000259" key="2">
    <source>
        <dbReference type="Pfam" id="PF07727"/>
    </source>
</evidence>
<sequence>MSGPSCSTTTKCFIAYYVRATNDFIVYYAIKTDVSLPTMPKDVIATPVPLADPLQQAISSDLSQQDVSPHLPQHHLYVDDIVLTGNNTNCIAHFTNILSTNLTLKDMGFLSHFLGIEAISTSTELFLSQAKYISDILTQFQMENAKTISTPMSSSNKLPLSKPSMATDISRGEVEERANEHELQSASAPRSTQGK</sequence>
<feature type="region of interest" description="Disordered" evidence="1">
    <location>
        <begin position="148"/>
        <end position="195"/>
    </location>
</feature>